<evidence type="ECO:0000259" key="2">
    <source>
        <dbReference type="Pfam" id="PF08346"/>
    </source>
</evidence>
<reference evidence="3 4" key="1">
    <citation type="submission" date="2020-04" db="EMBL/GenBank/DDBJ databases">
        <authorList>
            <person name="Depoorter E."/>
        </authorList>
    </citation>
    <scope>NUCLEOTIDE SEQUENCE [LARGE SCALE GENOMIC DNA]</scope>
    <source>
        <strain evidence="3 4">BCC0217</strain>
    </source>
</reference>
<dbReference type="Pfam" id="PF03374">
    <property type="entry name" value="ANT"/>
    <property type="match status" value="1"/>
</dbReference>
<dbReference type="EMBL" id="CABWIL020000032">
    <property type="protein sequence ID" value="CAB3972274.1"/>
    <property type="molecule type" value="Genomic_DNA"/>
</dbReference>
<evidence type="ECO:0000313" key="3">
    <source>
        <dbReference type="EMBL" id="CAB3972274.1"/>
    </source>
</evidence>
<accession>A0A6J5JKA6</accession>
<dbReference type="InterPro" id="IPR005039">
    <property type="entry name" value="Ant_C"/>
</dbReference>
<protein>
    <submittedName>
        <fullName evidence="3">KilA domain-containing protein</fullName>
    </submittedName>
</protein>
<dbReference type="AlphaFoldDB" id="A0A6J5JKA6"/>
<feature type="domain" description="Antirepressor protein C-terminal" evidence="1">
    <location>
        <begin position="133"/>
        <end position="231"/>
    </location>
</feature>
<name>A0A6J5JKA6_9BURK</name>
<evidence type="ECO:0000313" key="4">
    <source>
        <dbReference type="Proteomes" id="UP000494301"/>
    </source>
</evidence>
<feature type="domain" description="AntA/AntB antirepressor" evidence="2">
    <location>
        <begin position="18"/>
        <end position="83"/>
    </location>
</feature>
<gene>
    <name evidence="3" type="ORF">BLA3211_06880</name>
</gene>
<dbReference type="RefSeq" id="WP_175223094.1">
    <property type="nucleotide sequence ID" value="NZ_CABWIL020000032.1"/>
</dbReference>
<dbReference type="PANTHER" id="PTHR36180">
    <property type="entry name" value="DNA-BINDING PROTEIN-RELATED-RELATED"/>
    <property type="match status" value="1"/>
</dbReference>
<sequence>MHEITIADRPVGDESRSVNARDLHAFLGVRKDFSDWIKAQLSDIFSRAIDYEVFPQSGESGRPRVEYALTIACAKHIAMMSRTAKGVEARDYFIDCERRARTAAPTLPNFADPIAAARAWADAKEAEQRATIELAQARPAVAFVERYANATGTKGFREVCKLLRINENEFREFLVEQRVMYRLGGRMVPYQPHIDAGRFEIKAGVTSDEHARAYSQTRFTPKGIAWIAGLWYARAAQEAA</sequence>
<dbReference type="InterPro" id="IPR013557">
    <property type="entry name" value="AntA/B_antirep"/>
</dbReference>
<dbReference type="GO" id="GO:0003677">
    <property type="term" value="F:DNA binding"/>
    <property type="evidence" value="ECO:0007669"/>
    <property type="project" value="InterPro"/>
</dbReference>
<dbReference type="Proteomes" id="UP000494301">
    <property type="component" value="Unassembled WGS sequence"/>
</dbReference>
<dbReference type="Pfam" id="PF08346">
    <property type="entry name" value="AntA"/>
    <property type="match status" value="1"/>
</dbReference>
<evidence type="ECO:0000259" key="1">
    <source>
        <dbReference type="Pfam" id="PF03374"/>
    </source>
</evidence>
<proteinExistence type="predicted"/>
<dbReference type="PANTHER" id="PTHR36180:SF1">
    <property type="entry name" value="ANTA_ANTB ANTIREPRESSOR DOMAIN-CONTAINING PROTEIN"/>
    <property type="match status" value="1"/>
</dbReference>
<organism evidence="3 4">
    <name type="scientific">Burkholderia aenigmatica</name>
    <dbReference type="NCBI Taxonomy" id="2015348"/>
    <lineage>
        <taxon>Bacteria</taxon>
        <taxon>Pseudomonadati</taxon>
        <taxon>Pseudomonadota</taxon>
        <taxon>Betaproteobacteria</taxon>
        <taxon>Burkholderiales</taxon>
        <taxon>Burkholderiaceae</taxon>
        <taxon>Burkholderia</taxon>
        <taxon>Burkholderia cepacia complex</taxon>
    </lineage>
</organism>